<keyword evidence="1" id="KW-0472">Membrane</keyword>
<reference evidence="2 3" key="1">
    <citation type="submission" date="2019-11" db="EMBL/GenBank/DDBJ databases">
        <authorList>
            <person name="Yuan L."/>
        </authorList>
    </citation>
    <scope>NUCLEOTIDE SEQUENCE [LARGE SCALE GENOMIC DNA]</scope>
    <source>
        <strain evidence="2 3">TRM43335</strain>
    </source>
</reference>
<feature type="transmembrane region" description="Helical" evidence="1">
    <location>
        <begin position="30"/>
        <end position="51"/>
    </location>
</feature>
<dbReference type="EMBL" id="WIXO01000001">
    <property type="protein sequence ID" value="MTE20758.1"/>
    <property type="molecule type" value="Genomic_DNA"/>
</dbReference>
<evidence type="ECO:0000313" key="2">
    <source>
        <dbReference type="EMBL" id="MTE20758.1"/>
    </source>
</evidence>
<accession>A0A6G2BES3</accession>
<dbReference type="AlphaFoldDB" id="A0A6G2BES3"/>
<comment type="caution">
    <text evidence="2">The sequence shown here is derived from an EMBL/GenBank/DDBJ whole genome shotgun (WGS) entry which is preliminary data.</text>
</comment>
<dbReference type="Proteomes" id="UP000473014">
    <property type="component" value="Unassembled WGS sequence"/>
</dbReference>
<proteinExistence type="predicted"/>
<keyword evidence="3" id="KW-1185">Reference proteome</keyword>
<keyword evidence="1" id="KW-1133">Transmembrane helix</keyword>
<keyword evidence="1" id="KW-0812">Transmembrane</keyword>
<organism evidence="2 3">
    <name type="scientific">Streptomyces taklimakanensis</name>
    <dbReference type="NCBI Taxonomy" id="2569853"/>
    <lineage>
        <taxon>Bacteria</taxon>
        <taxon>Bacillati</taxon>
        <taxon>Actinomycetota</taxon>
        <taxon>Actinomycetes</taxon>
        <taxon>Kitasatosporales</taxon>
        <taxon>Streptomycetaceae</taxon>
        <taxon>Streptomyces</taxon>
    </lineage>
</organism>
<name>A0A6G2BES3_9ACTN</name>
<evidence type="ECO:0000256" key="1">
    <source>
        <dbReference type="SAM" id="Phobius"/>
    </source>
</evidence>
<sequence>MDAMSPTTSIAHAHTSGLVDLAKEFDETKVSPGILGFLVFAALGLAVWMLLKSMNRHIVKVDFDERGDGGTAERS</sequence>
<evidence type="ECO:0000313" key="3">
    <source>
        <dbReference type="Proteomes" id="UP000473014"/>
    </source>
</evidence>
<gene>
    <name evidence="2" type="ORF">F0L17_16895</name>
</gene>
<protein>
    <submittedName>
        <fullName evidence="2">Uncharacterized protein</fullName>
    </submittedName>
</protein>